<proteinExistence type="predicted"/>
<sequence>MKNIFLIVFLTFSVSLFAQVKIGENPSQININSLLELESSNKVLVLSRVSTIEMNLIKPLEGAVVYNLDEKCLFVFEGAVWKSLCDGGSDYQQLSFDSDTNILTLENGGFVDLSSLDNDGEQGPQGIQGEKGDKGDKGDTGDTGAQGP</sequence>
<protein>
    <recommendedName>
        <fullName evidence="4">Collagen-like protein</fullName>
    </recommendedName>
</protein>
<feature type="compositionally biased region" description="Basic and acidic residues" evidence="1">
    <location>
        <begin position="130"/>
        <end position="140"/>
    </location>
</feature>
<reference evidence="3" key="1">
    <citation type="journal article" date="2019" name="Int. J. Syst. Evol. Microbiol.">
        <title>The Global Catalogue of Microorganisms (GCM) 10K type strain sequencing project: providing services to taxonomists for standard genome sequencing and annotation.</title>
        <authorList>
            <consortium name="The Broad Institute Genomics Platform"/>
            <consortium name="The Broad Institute Genome Sequencing Center for Infectious Disease"/>
            <person name="Wu L."/>
            <person name="Ma J."/>
        </authorList>
    </citation>
    <scope>NUCLEOTIDE SEQUENCE [LARGE SCALE GENOMIC DNA]</scope>
    <source>
        <strain evidence="3">CCUG 62221</strain>
    </source>
</reference>
<feature type="region of interest" description="Disordered" evidence="1">
    <location>
        <begin position="114"/>
        <end position="148"/>
    </location>
</feature>
<comment type="caution">
    <text evidence="2">The sequence shown here is derived from an EMBL/GenBank/DDBJ whole genome shotgun (WGS) entry which is preliminary data.</text>
</comment>
<gene>
    <name evidence="2" type="ORF">ACFQ5N_12485</name>
</gene>
<accession>A0ABW3WQW1</accession>
<evidence type="ECO:0000313" key="2">
    <source>
        <dbReference type="EMBL" id="MFD1294654.1"/>
    </source>
</evidence>
<evidence type="ECO:0008006" key="4">
    <source>
        <dbReference type="Google" id="ProtNLM"/>
    </source>
</evidence>
<organism evidence="2 3">
    <name type="scientific">Lutibacter holmesii</name>
    <dbReference type="NCBI Taxonomy" id="1137985"/>
    <lineage>
        <taxon>Bacteria</taxon>
        <taxon>Pseudomonadati</taxon>
        <taxon>Bacteroidota</taxon>
        <taxon>Flavobacteriia</taxon>
        <taxon>Flavobacteriales</taxon>
        <taxon>Flavobacteriaceae</taxon>
        <taxon>Lutibacter</taxon>
    </lineage>
</organism>
<evidence type="ECO:0000313" key="3">
    <source>
        <dbReference type="Proteomes" id="UP001597241"/>
    </source>
</evidence>
<keyword evidence="3" id="KW-1185">Reference proteome</keyword>
<dbReference type="Proteomes" id="UP001597241">
    <property type="component" value="Unassembled WGS sequence"/>
</dbReference>
<name>A0ABW3WQW1_9FLAO</name>
<dbReference type="EMBL" id="JBHTMV010000006">
    <property type="protein sequence ID" value="MFD1294654.1"/>
    <property type="molecule type" value="Genomic_DNA"/>
</dbReference>
<feature type="non-terminal residue" evidence="2">
    <location>
        <position position="148"/>
    </location>
</feature>
<evidence type="ECO:0000256" key="1">
    <source>
        <dbReference type="SAM" id="MobiDB-lite"/>
    </source>
</evidence>